<feature type="transmembrane region" description="Helical" evidence="2">
    <location>
        <begin position="355"/>
        <end position="372"/>
    </location>
</feature>
<dbReference type="AlphaFoldDB" id="I3CIH9"/>
<protein>
    <submittedName>
        <fullName evidence="3">Uncharacterized protein</fullName>
    </submittedName>
</protein>
<feature type="transmembrane region" description="Helical" evidence="2">
    <location>
        <begin position="12"/>
        <end position="35"/>
    </location>
</feature>
<dbReference type="HOGENOM" id="CLU_642002_0_0_6"/>
<reference evidence="3 4" key="1">
    <citation type="submission" date="2011-11" db="EMBL/GenBank/DDBJ databases">
        <title>Improved High-Quality Draft sequence of Beggiatoa alba B18lD.</title>
        <authorList>
            <consortium name="US DOE Joint Genome Institute"/>
            <person name="Lucas S."/>
            <person name="Han J."/>
            <person name="Lapidus A."/>
            <person name="Cheng J.-F."/>
            <person name="Goodwin L."/>
            <person name="Pitluck S."/>
            <person name="Peters L."/>
            <person name="Mikhailova N."/>
            <person name="Held B."/>
            <person name="Detter J.C."/>
            <person name="Han C."/>
            <person name="Tapia R."/>
            <person name="Land M."/>
            <person name="Hauser L."/>
            <person name="Kyrpides N."/>
            <person name="Ivanova N."/>
            <person name="Pagani I."/>
            <person name="Samuel K."/>
            <person name="Teske A."/>
            <person name="Mueller J."/>
            <person name="Woyke T."/>
        </authorList>
    </citation>
    <scope>NUCLEOTIDE SEQUENCE [LARGE SCALE GENOMIC DNA]</scope>
    <source>
        <strain evidence="3 4">B18LD</strain>
    </source>
</reference>
<keyword evidence="2" id="KW-0472">Membrane</keyword>
<dbReference type="OrthoDB" id="5629560at2"/>
<dbReference type="Proteomes" id="UP000005744">
    <property type="component" value="Unassembled WGS sequence"/>
</dbReference>
<gene>
    <name evidence="3" type="ORF">BegalDRAFT_2579</name>
</gene>
<evidence type="ECO:0000313" key="4">
    <source>
        <dbReference type="Proteomes" id="UP000005744"/>
    </source>
</evidence>
<evidence type="ECO:0000313" key="3">
    <source>
        <dbReference type="EMBL" id="EIJ43422.1"/>
    </source>
</evidence>
<sequence>MQLIFDVLGWIFYKILVFAIVSIVFVSGTAFYHWVTTLELQDLPPLTEQTQQILKKIPVIAFNDPKVQEICTDMSKKGKLLQSTSQDFLQRQQAPNPFRHPFDYYMWKTAEQAFINTQNQAIAEFDKSVATCNQYLIDEHDMAEKRTKDELASKIQEISKEQETTLAVLNLRFEKIKELEARLNRLKETRPNPANPLNAVAYYQWRDEKDAVNSELNTLNSEKRELTLKQVLQAKVIQHLQDNMSYSADESRLQQKITDLNAQLSNLKRQHNDIKSQINVLKQEEPYWIQNPFSSWLDKYEALINQKDTLITQQQQIINEKNRLEKLKADGVAQFSPLNTLLNLNDVLWNTFKTYLFSTFFLAFMILFGNLLQKSFWYFVIAKQASYTKPITID</sequence>
<proteinExistence type="predicted"/>
<dbReference type="RefSeq" id="WP_002690585.1">
    <property type="nucleotide sequence ID" value="NZ_JH600070.1"/>
</dbReference>
<dbReference type="EMBL" id="JH600070">
    <property type="protein sequence ID" value="EIJ43422.1"/>
    <property type="molecule type" value="Genomic_DNA"/>
</dbReference>
<feature type="coiled-coil region" evidence="1">
    <location>
        <begin position="169"/>
        <end position="284"/>
    </location>
</feature>
<organism evidence="3 4">
    <name type="scientific">Beggiatoa alba B18LD</name>
    <dbReference type="NCBI Taxonomy" id="395493"/>
    <lineage>
        <taxon>Bacteria</taxon>
        <taxon>Pseudomonadati</taxon>
        <taxon>Pseudomonadota</taxon>
        <taxon>Gammaproteobacteria</taxon>
        <taxon>Thiotrichales</taxon>
        <taxon>Thiotrichaceae</taxon>
        <taxon>Beggiatoa</taxon>
    </lineage>
</organism>
<keyword evidence="4" id="KW-1185">Reference proteome</keyword>
<keyword evidence="2" id="KW-1133">Transmembrane helix</keyword>
<evidence type="ECO:0000256" key="2">
    <source>
        <dbReference type="SAM" id="Phobius"/>
    </source>
</evidence>
<keyword evidence="1" id="KW-0175">Coiled coil</keyword>
<accession>I3CIH9</accession>
<evidence type="ECO:0000256" key="1">
    <source>
        <dbReference type="SAM" id="Coils"/>
    </source>
</evidence>
<keyword evidence="2" id="KW-0812">Transmembrane</keyword>
<name>I3CIH9_9GAMM</name>